<dbReference type="SMART" id="SM00365">
    <property type="entry name" value="LRR_SD22"/>
    <property type="match status" value="5"/>
</dbReference>
<dbReference type="SUPFAM" id="SSF52058">
    <property type="entry name" value="L domain-like"/>
    <property type="match status" value="2"/>
</dbReference>
<dbReference type="SMART" id="SM00255">
    <property type="entry name" value="TIR"/>
    <property type="match status" value="1"/>
</dbReference>
<dbReference type="Pfam" id="PF13676">
    <property type="entry name" value="TIR_2"/>
    <property type="match status" value="1"/>
</dbReference>
<dbReference type="InterPro" id="IPR032675">
    <property type="entry name" value="LRR_dom_sf"/>
</dbReference>
<dbReference type="EMBL" id="JAWDGP010008031">
    <property type="protein sequence ID" value="KAK3696808.1"/>
    <property type="molecule type" value="Genomic_DNA"/>
</dbReference>
<reference evidence="13" key="1">
    <citation type="journal article" date="2023" name="G3 (Bethesda)">
        <title>A reference genome for the long-term kleptoplast-retaining sea slug Elysia crispata morphotype clarki.</title>
        <authorList>
            <person name="Eastman K.E."/>
            <person name="Pendleton A.L."/>
            <person name="Shaikh M.A."/>
            <person name="Suttiyut T."/>
            <person name="Ogas R."/>
            <person name="Tomko P."/>
            <person name="Gavelis G."/>
            <person name="Widhalm J.R."/>
            <person name="Wisecaver J.H."/>
        </authorList>
    </citation>
    <scope>NUCLEOTIDE SEQUENCE</scope>
    <source>
        <strain evidence="13">ECLA1</strain>
    </source>
</reference>
<name>A0AAE1CIU1_9GAST</name>
<organism evidence="13 14">
    <name type="scientific">Elysia crispata</name>
    <name type="common">lettuce slug</name>
    <dbReference type="NCBI Taxonomy" id="231223"/>
    <lineage>
        <taxon>Eukaryota</taxon>
        <taxon>Metazoa</taxon>
        <taxon>Spiralia</taxon>
        <taxon>Lophotrochozoa</taxon>
        <taxon>Mollusca</taxon>
        <taxon>Gastropoda</taxon>
        <taxon>Heterobranchia</taxon>
        <taxon>Euthyneura</taxon>
        <taxon>Panpulmonata</taxon>
        <taxon>Sacoglossa</taxon>
        <taxon>Placobranchoidea</taxon>
        <taxon>Plakobranchidae</taxon>
        <taxon>Elysia</taxon>
    </lineage>
</organism>
<evidence type="ECO:0000256" key="3">
    <source>
        <dbReference type="ARBA" id="ARBA00022614"/>
    </source>
</evidence>
<dbReference type="SUPFAM" id="SSF52200">
    <property type="entry name" value="Toll/Interleukin receptor TIR domain"/>
    <property type="match status" value="1"/>
</dbReference>
<dbReference type="Proteomes" id="UP001283361">
    <property type="component" value="Unassembled WGS sequence"/>
</dbReference>
<evidence type="ECO:0000256" key="5">
    <source>
        <dbReference type="ARBA" id="ARBA00022729"/>
    </source>
</evidence>
<comment type="subcellular location">
    <subcellularLocation>
        <location evidence="1">Membrane</location>
        <topology evidence="1">Single-pass membrane protein</topology>
    </subcellularLocation>
</comment>
<dbReference type="Pfam" id="PF13855">
    <property type="entry name" value="LRR_8"/>
    <property type="match status" value="2"/>
</dbReference>
<dbReference type="InterPro" id="IPR001611">
    <property type="entry name" value="Leu-rich_rpt"/>
</dbReference>
<dbReference type="PANTHER" id="PTHR24365:SF541">
    <property type="entry name" value="PROTEIN TOLL-RELATED"/>
    <property type="match status" value="1"/>
</dbReference>
<dbReference type="SMART" id="SM00369">
    <property type="entry name" value="LRR_TYP"/>
    <property type="match status" value="6"/>
</dbReference>
<evidence type="ECO:0000256" key="6">
    <source>
        <dbReference type="ARBA" id="ARBA00022737"/>
    </source>
</evidence>
<proteinExistence type="inferred from homology"/>
<evidence type="ECO:0000256" key="8">
    <source>
        <dbReference type="ARBA" id="ARBA00023136"/>
    </source>
</evidence>
<keyword evidence="14" id="KW-1185">Reference proteome</keyword>
<sequence length="955" mass="108523">MKEKHEDPPHRPRASPAPATASLTARGLPLGHRHNHAKQLGSTMDIKVTGFTLIMYFEPLVFRFSLVLVALSVASELLEARTADIARGDQTTGTHGDYSLRFLQGRRADGNQLSDSVVSKLGRPHDWSPPSYNCTSSINRHGLSVNCSYQNISDISSLRLEHPERINQLLLTGNLIDNIPNGTWSPFVNLTSLSLSRNLLSRLENDTFSGLSSLEMLHLEGNGLTMSRQNFPLDVFKPLQNLKQLYMNNNTKINSRNALSSDEEEELAYPDWALASLTSLEKLYIDGLPNKDFGRGFKKMKSLRYLSMNGYNGPCSLGKLGRQMFENLGHLESLMMKRCGIRINHIDPHVLKPLQKLVHLDVSRNVEINLDGLSILLLGQLNSKTLTNLNVNMVVNPYSVSRCVSNILALNLPRSLRYLDAASNNLEIVEDKVFELLPKNLTYLNLNGNRFFFGNYVRNMWKMSNLKVLKLNGWIRGYNLPTYFTRHDQQPAFPCNLTTDKLEEISFFGKDNSEITLRLPPKLETLQMNLAELSLSITNFSIHPNNSLKKISVSGNNIPSLIGTVSGLHKLEFLDLSKNNIKYISPMFFYHSRLKTINLSWNDCASYLHSQQQSLSFPSSLRHLNLSYVPVKKFAIDFSTLKNLETLWLNNCNLQYFTPNMTEAENLRHLDLSENSLYTLSPAVTEAISNIPNLTVNISGNRIGCFCDNLPFINWLVHYPHLTDKNLSTLWCDKDGLVTEIKDFKLEALLLQRECATNLLLLSICTSVCASVLLLNFVFIAYRYRWKLRFWYYSAYFSLRSYDPQKGHREFESDVNIAYCKEDEDFAEETLNDALSNLGFRARISERDSSVGGCMFRDIVEAVQACRRTLVVLSPDMLACKWCQATVNLAAQEAHSSGRPALNFLVWRPVSSAHLGANLLFHIQNSQIFFYPPEESRVEERAMNLFWRKLARDLN</sequence>
<dbReference type="AlphaFoldDB" id="A0AAE1CIU1"/>
<evidence type="ECO:0000256" key="4">
    <source>
        <dbReference type="ARBA" id="ARBA00022692"/>
    </source>
</evidence>
<dbReference type="GO" id="GO:0038023">
    <property type="term" value="F:signaling receptor activity"/>
    <property type="evidence" value="ECO:0007669"/>
    <property type="project" value="TreeGrafter"/>
</dbReference>
<dbReference type="Gene3D" id="3.80.10.10">
    <property type="entry name" value="Ribonuclease Inhibitor"/>
    <property type="match status" value="4"/>
</dbReference>
<gene>
    <name evidence="13" type="ORF">RRG08_016858</name>
</gene>
<feature type="domain" description="TIR" evidence="12">
    <location>
        <begin position="811"/>
        <end position="954"/>
    </location>
</feature>
<keyword evidence="8 11" id="KW-0472">Membrane</keyword>
<keyword evidence="6" id="KW-0677">Repeat</keyword>
<keyword evidence="5" id="KW-0732">Signal</keyword>
<keyword evidence="4 11" id="KW-0812">Transmembrane</keyword>
<evidence type="ECO:0000256" key="9">
    <source>
        <dbReference type="ARBA" id="ARBA00023170"/>
    </source>
</evidence>
<evidence type="ECO:0000313" key="13">
    <source>
        <dbReference type="EMBL" id="KAK3696808.1"/>
    </source>
</evidence>
<dbReference type="InterPro" id="IPR000157">
    <property type="entry name" value="TIR_dom"/>
</dbReference>
<accession>A0AAE1CIU1</accession>
<comment type="caution">
    <text evidence="13">The sequence shown here is derived from an EMBL/GenBank/DDBJ whole genome shotgun (WGS) entry which is preliminary data.</text>
</comment>
<keyword evidence="10" id="KW-0325">Glycoprotein</keyword>
<keyword evidence="3" id="KW-0433">Leucine-rich repeat</keyword>
<evidence type="ECO:0000256" key="10">
    <source>
        <dbReference type="ARBA" id="ARBA00023180"/>
    </source>
</evidence>
<evidence type="ECO:0000256" key="11">
    <source>
        <dbReference type="SAM" id="Phobius"/>
    </source>
</evidence>
<dbReference type="GO" id="GO:0007165">
    <property type="term" value="P:signal transduction"/>
    <property type="evidence" value="ECO:0007669"/>
    <property type="project" value="InterPro"/>
</dbReference>
<dbReference type="InterPro" id="IPR035897">
    <property type="entry name" value="Toll_tir_struct_dom_sf"/>
</dbReference>
<dbReference type="InterPro" id="IPR003591">
    <property type="entry name" value="Leu-rich_rpt_typical-subtyp"/>
</dbReference>
<dbReference type="Gene3D" id="3.40.50.10140">
    <property type="entry name" value="Toll/interleukin-1 receptor homology (TIR) domain"/>
    <property type="match status" value="1"/>
</dbReference>
<dbReference type="GO" id="GO:0005886">
    <property type="term" value="C:plasma membrane"/>
    <property type="evidence" value="ECO:0007669"/>
    <property type="project" value="TreeGrafter"/>
</dbReference>
<keyword evidence="9" id="KW-0675">Receptor</keyword>
<evidence type="ECO:0000259" key="12">
    <source>
        <dbReference type="PROSITE" id="PS50104"/>
    </source>
</evidence>
<evidence type="ECO:0000313" key="14">
    <source>
        <dbReference type="Proteomes" id="UP001283361"/>
    </source>
</evidence>
<dbReference type="PANTHER" id="PTHR24365">
    <property type="entry name" value="TOLL-LIKE RECEPTOR"/>
    <property type="match status" value="1"/>
</dbReference>
<comment type="similarity">
    <text evidence="2">Belongs to the Toll-like receptor family.</text>
</comment>
<dbReference type="PROSITE" id="PS51450">
    <property type="entry name" value="LRR"/>
    <property type="match status" value="3"/>
</dbReference>
<feature type="transmembrane region" description="Helical" evidence="11">
    <location>
        <begin position="759"/>
        <end position="782"/>
    </location>
</feature>
<evidence type="ECO:0000256" key="1">
    <source>
        <dbReference type="ARBA" id="ARBA00004167"/>
    </source>
</evidence>
<evidence type="ECO:0000256" key="2">
    <source>
        <dbReference type="ARBA" id="ARBA00009634"/>
    </source>
</evidence>
<keyword evidence="7 11" id="KW-1133">Transmembrane helix</keyword>
<evidence type="ECO:0000256" key="7">
    <source>
        <dbReference type="ARBA" id="ARBA00022989"/>
    </source>
</evidence>
<dbReference type="PROSITE" id="PS50104">
    <property type="entry name" value="TIR"/>
    <property type="match status" value="1"/>
</dbReference>
<protein>
    <recommendedName>
        <fullName evidence="12">TIR domain-containing protein</fullName>
    </recommendedName>
</protein>